<dbReference type="RefSeq" id="WP_254292565.1">
    <property type="nucleotide sequence ID" value="NZ_JAMLDX010000005.1"/>
</dbReference>
<name>A0A9X2HGM2_9SPHN</name>
<reference evidence="1" key="1">
    <citation type="submission" date="2022-05" db="EMBL/GenBank/DDBJ databases">
        <title>Sphingomonas sp. strain MG17 Genome sequencing and assembly.</title>
        <authorList>
            <person name="Kim I."/>
        </authorList>
    </citation>
    <scope>NUCLEOTIDE SEQUENCE</scope>
    <source>
        <strain evidence="1">MG17</strain>
    </source>
</reference>
<evidence type="ECO:0000313" key="2">
    <source>
        <dbReference type="Proteomes" id="UP001139451"/>
    </source>
</evidence>
<gene>
    <name evidence="1" type="ORF">M9978_08325</name>
</gene>
<dbReference type="Proteomes" id="UP001139451">
    <property type="component" value="Unassembled WGS sequence"/>
</dbReference>
<dbReference type="EMBL" id="JAMLDX010000005">
    <property type="protein sequence ID" value="MCP3730433.1"/>
    <property type="molecule type" value="Genomic_DNA"/>
</dbReference>
<organism evidence="1 2">
    <name type="scientific">Sphingomonas tagetis</name>
    <dbReference type="NCBI Taxonomy" id="2949092"/>
    <lineage>
        <taxon>Bacteria</taxon>
        <taxon>Pseudomonadati</taxon>
        <taxon>Pseudomonadota</taxon>
        <taxon>Alphaproteobacteria</taxon>
        <taxon>Sphingomonadales</taxon>
        <taxon>Sphingomonadaceae</taxon>
        <taxon>Sphingomonas</taxon>
    </lineage>
</organism>
<protein>
    <submittedName>
        <fullName evidence="1">Uncharacterized protein</fullName>
    </submittedName>
</protein>
<keyword evidence="2" id="KW-1185">Reference proteome</keyword>
<accession>A0A9X2HGM2</accession>
<dbReference type="AlphaFoldDB" id="A0A9X2HGM2"/>
<evidence type="ECO:0000313" key="1">
    <source>
        <dbReference type="EMBL" id="MCP3730433.1"/>
    </source>
</evidence>
<proteinExistence type="predicted"/>
<comment type="caution">
    <text evidence="1">The sequence shown here is derived from an EMBL/GenBank/DDBJ whole genome shotgun (WGS) entry which is preliminary data.</text>
</comment>
<sequence>MPHDAPIAKLLGQNSEGQKWSIKQEIAKLVSTSRDARECFCGEDGELTPAAERIFAKLAKAAELNKIGFEPDARRSDYQKGMQDCVRLLAGMVKLDTQRLEELQRRVGDR</sequence>